<evidence type="ECO:0000313" key="2">
    <source>
        <dbReference type="Proteomes" id="UP000054805"/>
    </source>
</evidence>
<dbReference type="EMBL" id="JYDS01000757">
    <property type="protein sequence ID" value="KRZ00739.1"/>
    <property type="molecule type" value="Genomic_DNA"/>
</dbReference>
<keyword evidence="2" id="KW-1185">Reference proteome</keyword>
<dbReference type="AlphaFoldDB" id="A0A0V1GRY0"/>
<accession>A0A0V1GRY0</accession>
<protein>
    <submittedName>
        <fullName evidence="1">Uncharacterized protein</fullName>
    </submittedName>
</protein>
<reference evidence="1 2" key="1">
    <citation type="submission" date="2015-01" db="EMBL/GenBank/DDBJ databases">
        <title>Evolution of Trichinella species and genotypes.</title>
        <authorList>
            <person name="Korhonen P.K."/>
            <person name="Edoardo P."/>
            <person name="Giuseppe L.R."/>
            <person name="Gasser R.B."/>
        </authorList>
    </citation>
    <scope>NUCLEOTIDE SEQUENCE [LARGE SCALE GENOMIC DNA]</scope>
    <source>
        <strain evidence="1">ISS588</strain>
    </source>
</reference>
<organism evidence="1 2">
    <name type="scientific">Trichinella pseudospiralis</name>
    <name type="common">Parasitic roundworm</name>
    <dbReference type="NCBI Taxonomy" id="6337"/>
    <lineage>
        <taxon>Eukaryota</taxon>
        <taxon>Metazoa</taxon>
        <taxon>Ecdysozoa</taxon>
        <taxon>Nematoda</taxon>
        <taxon>Enoplea</taxon>
        <taxon>Dorylaimia</taxon>
        <taxon>Trichinellida</taxon>
        <taxon>Trichinellidae</taxon>
        <taxon>Trichinella</taxon>
    </lineage>
</organism>
<evidence type="ECO:0000313" key="1">
    <source>
        <dbReference type="EMBL" id="KRZ00739.1"/>
    </source>
</evidence>
<gene>
    <name evidence="1" type="ORF">T4B_4120</name>
</gene>
<sequence>MRFTSFKIARSYSPADCLMLWNFAIISWNVKRGSTYVQYESIFYHGASFDGKISSASLRFSRSNEKGIWGLPSPAATPR</sequence>
<dbReference type="Proteomes" id="UP000054805">
    <property type="component" value="Unassembled WGS sequence"/>
</dbReference>
<proteinExistence type="predicted"/>
<name>A0A0V1GRY0_TRIPS</name>
<comment type="caution">
    <text evidence="1">The sequence shown here is derived from an EMBL/GenBank/DDBJ whole genome shotgun (WGS) entry which is preliminary data.</text>
</comment>